<gene>
    <name evidence="5" type="ORF">CDL12_27278</name>
</gene>
<evidence type="ECO:0000313" key="6">
    <source>
        <dbReference type="Proteomes" id="UP000231279"/>
    </source>
</evidence>
<sequence length="171" mass="19668">MEKHYKPYIAVILIQCSYAGLFLLSKEAMSSGMRPSVFAAYRLAFATIALLPFAFFFPSKGCPPLTWSGLCKIFFISSWWACFEFQSKLSWIGVYFCYFWHSCTQSGSCFGLYHGCLFKVVIIINTTQHTLARAHTQTHPHTKEPRLCLDLVSQLIFWHRETKPNIHVIVV</sequence>
<keyword evidence="3 4" id="KW-0472">Membrane</keyword>
<dbReference type="PANTHER" id="PTHR31218">
    <property type="entry name" value="WAT1-RELATED PROTEIN"/>
    <property type="match status" value="1"/>
</dbReference>
<feature type="transmembrane region" description="Helical" evidence="4">
    <location>
        <begin position="6"/>
        <end position="25"/>
    </location>
</feature>
<evidence type="ECO:0000256" key="3">
    <source>
        <dbReference type="ARBA" id="ARBA00023136"/>
    </source>
</evidence>
<feature type="transmembrane region" description="Helical" evidence="4">
    <location>
        <begin position="37"/>
        <end position="58"/>
    </location>
</feature>
<dbReference type="InterPro" id="IPR030184">
    <property type="entry name" value="WAT1-related"/>
</dbReference>
<organism evidence="5 6">
    <name type="scientific">Handroanthus impetiginosus</name>
    <dbReference type="NCBI Taxonomy" id="429701"/>
    <lineage>
        <taxon>Eukaryota</taxon>
        <taxon>Viridiplantae</taxon>
        <taxon>Streptophyta</taxon>
        <taxon>Embryophyta</taxon>
        <taxon>Tracheophyta</taxon>
        <taxon>Spermatophyta</taxon>
        <taxon>Magnoliopsida</taxon>
        <taxon>eudicotyledons</taxon>
        <taxon>Gunneridae</taxon>
        <taxon>Pentapetalae</taxon>
        <taxon>asterids</taxon>
        <taxon>lamiids</taxon>
        <taxon>Lamiales</taxon>
        <taxon>Bignoniaceae</taxon>
        <taxon>Crescentiina</taxon>
        <taxon>Tabebuia alliance</taxon>
        <taxon>Handroanthus</taxon>
    </lineage>
</organism>
<keyword evidence="1 4" id="KW-0812">Transmembrane</keyword>
<evidence type="ECO:0000256" key="1">
    <source>
        <dbReference type="ARBA" id="ARBA00022692"/>
    </source>
</evidence>
<keyword evidence="6" id="KW-1185">Reference proteome</keyword>
<dbReference type="EMBL" id="NKXS01007087">
    <property type="protein sequence ID" value="PIN00219.1"/>
    <property type="molecule type" value="Genomic_DNA"/>
</dbReference>
<dbReference type="OrthoDB" id="1728340at2759"/>
<dbReference type="STRING" id="429701.A0A2G9G4G8"/>
<proteinExistence type="predicted"/>
<evidence type="ECO:0000256" key="2">
    <source>
        <dbReference type="ARBA" id="ARBA00022989"/>
    </source>
</evidence>
<dbReference type="GO" id="GO:0022857">
    <property type="term" value="F:transmembrane transporter activity"/>
    <property type="evidence" value="ECO:0007669"/>
    <property type="project" value="InterPro"/>
</dbReference>
<dbReference type="AlphaFoldDB" id="A0A2G9G4G8"/>
<comment type="caution">
    <text evidence="5">The sequence shown here is derived from an EMBL/GenBank/DDBJ whole genome shotgun (WGS) entry which is preliminary data.</text>
</comment>
<dbReference type="GO" id="GO:0016020">
    <property type="term" value="C:membrane"/>
    <property type="evidence" value="ECO:0007669"/>
    <property type="project" value="InterPro"/>
</dbReference>
<keyword evidence="2 4" id="KW-1133">Transmembrane helix</keyword>
<evidence type="ECO:0000256" key="4">
    <source>
        <dbReference type="SAM" id="Phobius"/>
    </source>
</evidence>
<dbReference type="Proteomes" id="UP000231279">
    <property type="component" value="Unassembled WGS sequence"/>
</dbReference>
<accession>A0A2G9G4G8</accession>
<evidence type="ECO:0000313" key="5">
    <source>
        <dbReference type="EMBL" id="PIN00219.1"/>
    </source>
</evidence>
<name>A0A2G9G4G8_9LAMI</name>
<evidence type="ECO:0008006" key="7">
    <source>
        <dbReference type="Google" id="ProtNLM"/>
    </source>
</evidence>
<protein>
    <recommendedName>
        <fullName evidence="7">WAT1-related protein</fullName>
    </recommendedName>
</protein>
<reference evidence="6" key="1">
    <citation type="journal article" date="2018" name="Gigascience">
        <title>Genome assembly of the Pink Ipe (Handroanthus impetiginosus, Bignoniaceae), a highly valued, ecologically keystone Neotropical timber forest tree.</title>
        <authorList>
            <person name="Silva-Junior O.B."/>
            <person name="Grattapaglia D."/>
            <person name="Novaes E."/>
            <person name="Collevatti R.G."/>
        </authorList>
    </citation>
    <scope>NUCLEOTIDE SEQUENCE [LARGE SCALE GENOMIC DNA]</scope>
    <source>
        <strain evidence="6">cv. UFG-1</strain>
    </source>
</reference>